<dbReference type="InterPro" id="IPR015995">
    <property type="entry name" value="MlrC_N"/>
</dbReference>
<comment type="function">
    <text evidence="1">Involved in peptidolytic degradation of cyclic heptapeptide hepatotoxin microcystin (MC).</text>
</comment>
<evidence type="ECO:0000313" key="5">
    <source>
        <dbReference type="Proteomes" id="UP000533469"/>
    </source>
</evidence>
<dbReference type="AlphaFoldDB" id="A0A839ZFK5"/>
<organism evidence="4 5">
    <name type="scientific">Ancylobacter tetraedralis</name>
    <dbReference type="NCBI Taxonomy" id="217068"/>
    <lineage>
        <taxon>Bacteria</taxon>
        <taxon>Pseudomonadati</taxon>
        <taxon>Pseudomonadota</taxon>
        <taxon>Alphaproteobacteria</taxon>
        <taxon>Hyphomicrobiales</taxon>
        <taxon>Xanthobacteraceae</taxon>
        <taxon>Ancylobacter</taxon>
    </lineage>
</organism>
<dbReference type="Proteomes" id="UP000533469">
    <property type="component" value="Unassembled WGS sequence"/>
</dbReference>
<proteinExistence type="inferred from homology"/>
<keyword evidence="1" id="KW-0482">Metalloprotease</keyword>
<name>A0A839ZFK5_9HYPH</name>
<reference evidence="4 5" key="1">
    <citation type="submission" date="2020-08" db="EMBL/GenBank/DDBJ databases">
        <title>Genomic Encyclopedia of Type Strains, Phase IV (KMG-IV): sequencing the most valuable type-strain genomes for metagenomic binning, comparative biology and taxonomic classification.</title>
        <authorList>
            <person name="Goeker M."/>
        </authorList>
    </citation>
    <scope>NUCLEOTIDE SEQUENCE [LARGE SCALE GENOMIC DNA]</scope>
    <source>
        <strain evidence="4 5">DSM 5895</strain>
    </source>
</reference>
<evidence type="ECO:0000259" key="3">
    <source>
        <dbReference type="Pfam" id="PF07364"/>
    </source>
</evidence>
<dbReference type="EMBL" id="JACICD010000012">
    <property type="protein sequence ID" value="MBB3773569.1"/>
    <property type="molecule type" value="Genomic_DNA"/>
</dbReference>
<comment type="caution">
    <text evidence="4">The sequence shown here is derived from an EMBL/GenBank/DDBJ whole genome shotgun (WGS) entry which is preliminary data.</text>
</comment>
<dbReference type="Pfam" id="PF07171">
    <property type="entry name" value="MlrC_C"/>
    <property type="match status" value="1"/>
</dbReference>
<dbReference type="PIRSF" id="PIRSF012702">
    <property type="entry name" value="UCP012702"/>
    <property type="match status" value="1"/>
</dbReference>
<dbReference type="RefSeq" id="WP_183191713.1">
    <property type="nucleotide sequence ID" value="NZ_JACICD010000012.1"/>
</dbReference>
<dbReference type="GO" id="GO:0008237">
    <property type="term" value="F:metallopeptidase activity"/>
    <property type="evidence" value="ECO:0007669"/>
    <property type="project" value="UniProtKB-KW"/>
</dbReference>
<dbReference type="InterPro" id="IPR010799">
    <property type="entry name" value="MlrC_C"/>
</dbReference>
<dbReference type="InterPro" id="IPR009197">
    <property type="entry name" value="MlrC"/>
</dbReference>
<evidence type="ECO:0000259" key="2">
    <source>
        <dbReference type="Pfam" id="PF07171"/>
    </source>
</evidence>
<dbReference type="GO" id="GO:0006508">
    <property type="term" value="P:proteolysis"/>
    <property type="evidence" value="ECO:0007669"/>
    <property type="project" value="UniProtKB-KW"/>
</dbReference>
<comment type="cofactor">
    <cofactor evidence="1">
        <name>Zn(2+)</name>
        <dbReference type="ChEBI" id="CHEBI:29105"/>
    </cofactor>
    <text evidence="1">Binds 1 zinc ion per subunit.</text>
</comment>
<keyword evidence="1" id="KW-0479">Metal-binding</keyword>
<keyword evidence="5" id="KW-1185">Reference proteome</keyword>
<protein>
    <recommendedName>
        <fullName evidence="1">Microcystinase C</fullName>
        <shortName evidence="1">MlrC</shortName>
    </recommendedName>
</protein>
<evidence type="ECO:0000256" key="1">
    <source>
        <dbReference type="PIRNR" id="PIRNR012702"/>
    </source>
</evidence>
<dbReference type="Pfam" id="PF07364">
    <property type="entry name" value="DUF1485"/>
    <property type="match status" value="1"/>
</dbReference>
<gene>
    <name evidence="4" type="ORF">FHS55_004211</name>
</gene>
<evidence type="ECO:0000313" key="4">
    <source>
        <dbReference type="EMBL" id="MBB3773569.1"/>
    </source>
</evidence>
<accession>A0A839ZFK5</accession>
<sequence>MHAPRILVGGLFLEAHSFTPRHTALADFVVTRGPALIEKLETSDTALAGGSRRLRAGGAHILPGLSAVAPPGGLAVHEDYLALRTQLLDAVAATRPDAIFLDLHGAMATTEIEDAEGDLVQALRRLVGPRVPIAVALDMHASMTRAMLDATPLWVGYKKNPHVDCSETGERAAQLLLDTLSGALNPVACAIWLPALLLGQLATERGPLAELHAMRRALERSEDLADMSFYNTYAFLDAAEAGQCITAVARDDRAPAAQAAVEALARAVWARRDRFGVDRPALEPVIAGLVPQAGRPVILGDHGDRVLGGGIGDGTHIIATARARRPDLRILAPVTDPDAVHAARKAGVGADLDLMLGGALTPGEMPVAGRWRVKALGEGRFVQAGPFLAGEPADMGPTAVLQCGRLTVLATSRPGLSQDPQAFLSHGEDPAAYDVVVCKSGFHFEPAFRSFGPCVSVDTPGMTNYVPGHFPFRRRPRYWPEDPAAVPDFAARTFPSRVASADARSLS</sequence>
<feature type="domain" description="Microcystin LR degradation protein MlrC C-terminal" evidence="2">
    <location>
        <begin position="300"/>
        <end position="474"/>
    </location>
</feature>
<comment type="similarity">
    <text evidence="1">Belongs to the peptidase M81 family.</text>
</comment>
<keyword evidence="1" id="KW-0378">Hydrolase</keyword>
<dbReference type="GO" id="GO:0046872">
    <property type="term" value="F:metal ion binding"/>
    <property type="evidence" value="ECO:0007669"/>
    <property type="project" value="UniProtKB-KW"/>
</dbReference>
<feature type="domain" description="Microcystin LR degradation protein MlrC N-terminal" evidence="3">
    <location>
        <begin position="5"/>
        <end position="286"/>
    </location>
</feature>
<keyword evidence="1" id="KW-0645">Protease</keyword>